<sequence>MSSSDEYEDQELQELLRRRAEVESKRAAEEQRRKAELEARKEAILRVILTPEARQRLNNVKLVRPEIASSLEDQLIALAQAGRIQVPITDDELKELLAQIANQNKKDFKIQIRERGWK</sequence>
<gene>
    <name evidence="1" type="ORF">TQ35_0001840</name>
</gene>
<accession>A0ACC6TMB8</accession>
<protein>
    <submittedName>
        <fullName evidence="1">DNA-binding protein</fullName>
    </submittedName>
</protein>
<reference evidence="1" key="1">
    <citation type="submission" date="2024-07" db="EMBL/GenBank/DDBJ databases">
        <title>Metagenome and Metagenome-Assembled Genomes of Archaea from a hot spring from the geothermal field of Los Azufres, Mexico.</title>
        <authorList>
            <person name="Marin-Paredes R."/>
            <person name="Martinez-Romero E."/>
            <person name="Servin-Garciduenas L.E."/>
        </authorList>
    </citation>
    <scope>NUCLEOTIDE SEQUENCE</scope>
    <source>
        <strain evidence="1">AZ1-454</strain>
    </source>
</reference>
<comment type="caution">
    <text evidence="1">The sequence shown here is derived from an EMBL/GenBank/DDBJ whole genome shotgun (WGS) entry which is preliminary data.</text>
</comment>
<dbReference type="Proteomes" id="UP000053480">
    <property type="component" value="Unassembled WGS sequence"/>
</dbReference>
<evidence type="ECO:0000313" key="1">
    <source>
        <dbReference type="EMBL" id="MEW9490933.1"/>
    </source>
</evidence>
<evidence type="ECO:0000313" key="2">
    <source>
        <dbReference type="Proteomes" id="UP000053480"/>
    </source>
</evidence>
<organism evidence="1 2">
    <name type="scientific">Candidatus Aramenus sulfurataquae</name>
    <dbReference type="NCBI Taxonomy" id="1326980"/>
    <lineage>
        <taxon>Archaea</taxon>
        <taxon>Thermoproteota</taxon>
        <taxon>Thermoprotei</taxon>
        <taxon>Sulfolobales</taxon>
        <taxon>Sulfolobaceae</taxon>
        <taxon>Candidatus Aramenus</taxon>
    </lineage>
</organism>
<name>A0ACC6TMB8_9CREN</name>
<keyword evidence="1" id="KW-0238">DNA-binding</keyword>
<dbReference type="EMBL" id="JZWS03000001">
    <property type="protein sequence ID" value="MEW9490933.1"/>
    <property type="molecule type" value="Genomic_DNA"/>
</dbReference>
<proteinExistence type="predicted"/>